<keyword evidence="3" id="KW-0472">Membrane</keyword>
<dbReference type="InterPro" id="IPR046706">
    <property type="entry name" value="DUF6779"/>
</dbReference>
<keyword evidence="1" id="KW-0175">Coiled coil</keyword>
<evidence type="ECO:0000256" key="2">
    <source>
        <dbReference type="SAM" id="MobiDB-lite"/>
    </source>
</evidence>
<name>A0A7G5FIS2_9CORY</name>
<organism evidence="5 6">
    <name type="scientific">Corynebacterium hindlerae</name>
    <dbReference type="NCBI Taxonomy" id="699041"/>
    <lineage>
        <taxon>Bacteria</taxon>
        <taxon>Bacillati</taxon>
        <taxon>Actinomycetota</taxon>
        <taxon>Actinomycetes</taxon>
        <taxon>Mycobacteriales</taxon>
        <taxon>Corynebacteriaceae</taxon>
        <taxon>Corynebacterium</taxon>
    </lineage>
</organism>
<evidence type="ECO:0000256" key="3">
    <source>
        <dbReference type="SAM" id="Phobius"/>
    </source>
</evidence>
<sequence>MTQPAEETNTTDKTQIMLVALVVLAVVASVVMLFSNSAAAMKVAVLAALWAAFLGLFLVAKYRRIATEERARAEEEREKLAAELRAEQAELAAENAISASAQDTELLQDIRAQLGELRQQLEELSGREFGYEPATLTAEASRIRELETATDEALTETIPAVEEPPVEATVEPSDDTSGASRFDTGSFATVKLDTPAAVPTPEPESHGRRRRDENKDSISVAELLANLKKNK</sequence>
<keyword evidence="6" id="KW-1185">Reference proteome</keyword>
<feature type="domain" description="DUF6779" evidence="4">
    <location>
        <begin position="41"/>
        <end position="142"/>
    </location>
</feature>
<accession>A0A7G5FIS2</accession>
<keyword evidence="3" id="KW-0812">Transmembrane</keyword>
<dbReference type="AlphaFoldDB" id="A0A7G5FIS2"/>
<gene>
    <name evidence="5" type="ORF">HW450_09465</name>
</gene>
<evidence type="ECO:0000313" key="5">
    <source>
        <dbReference type="EMBL" id="QMV86513.1"/>
    </source>
</evidence>
<dbReference type="Pfam" id="PF20570">
    <property type="entry name" value="DUF6779"/>
    <property type="match status" value="1"/>
</dbReference>
<evidence type="ECO:0000313" key="6">
    <source>
        <dbReference type="Proteomes" id="UP000515570"/>
    </source>
</evidence>
<keyword evidence="3" id="KW-1133">Transmembrane helix</keyword>
<feature type="transmembrane region" description="Helical" evidence="3">
    <location>
        <begin position="16"/>
        <end position="34"/>
    </location>
</feature>
<evidence type="ECO:0000259" key="4">
    <source>
        <dbReference type="Pfam" id="PF20570"/>
    </source>
</evidence>
<dbReference type="Proteomes" id="UP000515570">
    <property type="component" value="Chromosome"/>
</dbReference>
<protein>
    <recommendedName>
        <fullName evidence="4">DUF6779 domain-containing protein</fullName>
    </recommendedName>
</protein>
<proteinExistence type="predicted"/>
<feature type="region of interest" description="Disordered" evidence="2">
    <location>
        <begin position="165"/>
        <end position="219"/>
    </location>
</feature>
<feature type="transmembrane region" description="Helical" evidence="3">
    <location>
        <begin position="40"/>
        <end position="60"/>
    </location>
</feature>
<dbReference type="EMBL" id="CP059833">
    <property type="protein sequence ID" value="QMV86513.1"/>
    <property type="molecule type" value="Genomic_DNA"/>
</dbReference>
<feature type="compositionally biased region" description="Basic and acidic residues" evidence="2">
    <location>
        <begin position="203"/>
        <end position="216"/>
    </location>
</feature>
<reference evidence="5 6" key="1">
    <citation type="submission" date="2020-07" db="EMBL/GenBank/DDBJ databases">
        <title>non toxigenic Corynebacterium sp. nov from a clinical source.</title>
        <authorList>
            <person name="Bernier A.-M."/>
            <person name="Bernard K."/>
        </authorList>
    </citation>
    <scope>NUCLEOTIDE SEQUENCE [LARGE SCALE GENOMIC DNA]</scope>
    <source>
        <strain evidence="6">NML 93-0612</strain>
    </source>
</reference>
<evidence type="ECO:0000256" key="1">
    <source>
        <dbReference type="SAM" id="Coils"/>
    </source>
</evidence>
<feature type="coiled-coil region" evidence="1">
    <location>
        <begin position="59"/>
        <end position="127"/>
    </location>
</feature>